<evidence type="ECO:0000313" key="4">
    <source>
        <dbReference type="Proteomes" id="UP000000270"/>
    </source>
</evidence>
<organism evidence="3 4">
    <name type="scientific">Azorhizobium caulinodans (strain ATCC 43989 / DSM 5975 / JCM 20966 / LMG 6465 / NBRC 14845 / NCIMB 13405 / ORS 571)</name>
    <dbReference type="NCBI Taxonomy" id="438753"/>
    <lineage>
        <taxon>Bacteria</taxon>
        <taxon>Pseudomonadati</taxon>
        <taxon>Pseudomonadota</taxon>
        <taxon>Alphaproteobacteria</taxon>
        <taxon>Hyphomicrobiales</taxon>
        <taxon>Xanthobacteraceae</taxon>
        <taxon>Azorhizobium</taxon>
    </lineage>
</organism>
<dbReference type="EMBL" id="AP009384">
    <property type="protein sequence ID" value="BAF87834.1"/>
    <property type="molecule type" value="Genomic_DNA"/>
</dbReference>
<feature type="domain" description="Solute-binding protein family 3/N-terminal" evidence="2">
    <location>
        <begin position="111"/>
        <end position="333"/>
    </location>
</feature>
<dbReference type="AlphaFoldDB" id="A8I298"/>
<evidence type="ECO:0000313" key="3">
    <source>
        <dbReference type="EMBL" id="BAF87834.1"/>
    </source>
</evidence>
<keyword evidence="1" id="KW-0732">Signal</keyword>
<dbReference type="InterPro" id="IPR001638">
    <property type="entry name" value="Solute-binding_3/MltF_N"/>
</dbReference>
<dbReference type="Pfam" id="PF00497">
    <property type="entry name" value="SBP_bac_3"/>
    <property type="match status" value="1"/>
</dbReference>
<dbReference type="eggNOG" id="COG0834">
    <property type="taxonomic scope" value="Bacteria"/>
</dbReference>
<gene>
    <name evidence="3" type="ordered locus">AZC_1836</name>
</gene>
<sequence length="347" mass="37990">MHGRLYSWLHIFCARRPPPCHAGKADAVRSGSAGALHEARARLAWFLLWRRQSRVSLASPVLNNRGSGSSALGPGWGSSMKKLLIASALALLAGTVAASADVLDKIKEKGVLTVGVKADYKPFGFRDPSGAIVGIEPDLAADVAKRLGVKLELVPVVSANRIEFLQQGKIDLMIATMSDKPERRKVVLAIDPPYYSDAVNILLSKKVKNVTKWEDLKGKVLCGTSGAWYNKDVSTKYGAEVKAFDGSEKPLFALKGGECIGYLYDQTFIQGKLLDAEWTADYAMPLPGVMEAPWILAVAPGEDKFAKFMTDTTLDWMKTGFIVNEEKKWGIEPTDYSKRMHEEKKGS</sequence>
<reference evidence="3 4" key="5">
    <citation type="journal article" date="2010" name="Appl. Environ. Microbiol.">
        <title>phrR-like gene praR of Azorhizobium caulinodans ORS571 is essential for symbiosis with Sesbania rostrata and is involved in expression of reb genes.</title>
        <authorList>
            <person name="Akiba N."/>
            <person name="Aono T."/>
            <person name="Toyazaki H."/>
            <person name="Sato S."/>
            <person name="Oyaizu H."/>
        </authorList>
    </citation>
    <scope>NUCLEOTIDE SEQUENCE [LARGE SCALE GENOMIC DNA]</scope>
    <source>
        <strain evidence="4">ATCC 43989 / DSM 5975 / JCM 20966 / LMG 6465 / NBRC 14845 / NCIMB 13405 / ORS 571</strain>
    </source>
</reference>
<dbReference type="KEGG" id="azc:AZC_1836"/>
<dbReference type="HOGENOM" id="CLU_019602_18_4_5"/>
<accession>A8I298</accession>
<keyword evidence="4" id="KW-1185">Reference proteome</keyword>
<proteinExistence type="predicted"/>
<reference evidence="3 4" key="3">
    <citation type="journal article" date="2008" name="BMC Genomics">
        <title>The genome of the versatile nitrogen fixer Azorhizobium caulinodans ORS571.</title>
        <authorList>
            <person name="Lee KB."/>
            <person name="Backer P.D."/>
            <person name="Aono T."/>
            <person name="Liu CT."/>
            <person name="Suzuki S."/>
            <person name="Suzuki T."/>
            <person name="Kaneko T."/>
            <person name="Yamada M."/>
            <person name="Tabata S."/>
            <person name="Kupfer D.M."/>
            <person name="Najar F.Z."/>
            <person name="Wiley G.B."/>
            <person name="Roe B."/>
            <person name="Binnewies T.T."/>
            <person name="Ussery D.W."/>
            <person name="D'Haeze W."/>
            <person name="Herder J.D."/>
            <person name="Gevers D."/>
            <person name="Vereecke D."/>
            <person name="Holsters M."/>
            <person name="Oyaizu H."/>
        </authorList>
    </citation>
    <scope>NUCLEOTIDE SEQUENCE [LARGE SCALE GENOMIC DNA]</scope>
    <source>
        <strain evidence="4">ATCC 43989 / DSM 5975 / JCM 20966 / LMG 6465 / NBRC 14845 / NCIMB 13405 / ORS 571</strain>
    </source>
</reference>
<dbReference type="PANTHER" id="PTHR35936">
    <property type="entry name" value="MEMBRANE-BOUND LYTIC MUREIN TRANSGLYCOSYLASE F"/>
    <property type="match status" value="1"/>
</dbReference>
<dbReference type="SUPFAM" id="SSF53850">
    <property type="entry name" value="Periplasmic binding protein-like II"/>
    <property type="match status" value="1"/>
</dbReference>
<protein>
    <submittedName>
        <fullName evidence="3">Polar amino acid uptake family ABC transporter periplasmic substrate-binding protein</fullName>
    </submittedName>
</protein>
<dbReference type="PANTHER" id="PTHR35936:SF17">
    <property type="entry name" value="ARGININE-BINDING EXTRACELLULAR PROTEIN ARTP"/>
    <property type="match status" value="1"/>
</dbReference>
<dbReference type="STRING" id="438753.AZC_1836"/>
<name>A8I298_AZOC5</name>
<evidence type="ECO:0000259" key="2">
    <source>
        <dbReference type="SMART" id="SM00062"/>
    </source>
</evidence>
<dbReference type="Gene3D" id="3.40.190.10">
    <property type="entry name" value="Periplasmic binding protein-like II"/>
    <property type="match status" value="2"/>
</dbReference>
<reference evidence="4" key="2">
    <citation type="submission" date="2007-04" db="EMBL/GenBank/DDBJ databases">
        <title>Complete genome sequence of the nitrogen-fixing bacterium Azorhizobium caulinodans ORS571.</title>
        <authorList>
            <person name="Lee K.B."/>
            <person name="Backer P.D."/>
            <person name="Aono T."/>
            <person name="Liu C.T."/>
            <person name="Suzuki S."/>
            <person name="Suzuki T."/>
            <person name="Kaneko T."/>
            <person name="Yamada M."/>
            <person name="Tabata S."/>
            <person name="Kupfer D.M."/>
            <person name="Najar F.Z."/>
            <person name="Wiley G.B."/>
            <person name="Roe B."/>
            <person name="Binnewies T."/>
            <person name="Ussery D."/>
            <person name="Vereecke D."/>
            <person name="Gevers D."/>
            <person name="Holsters M."/>
            <person name="Oyaizu H."/>
        </authorList>
    </citation>
    <scope>NUCLEOTIDE SEQUENCE [LARGE SCALE GENOMIC DNA]</scope>
    <source>
        <strain evidence="4">ATCC 43989 / DSM 5975 / JCM 20966 / LMG 6465 / NBRC 14845 / NCIMB 13405 / ORS 571</strain>
    </source>
</reference>
<reference evidence="3 4" key="4">
    <citation type="journal article" date="2009" name="Appl. Environ. Microbiol.">
        <title>Comparative genome-wide transcriptional profiling of Azorhizobium caulinodans ORS571 grown under free-living and symbiotic conditions.</title>
        <authorList>
            <person name="Tsukada S."/>
            <person name="Aono T."/>
            <person name="Akiba N."/>
            <person name="Lee KB."/>
            <person name="Liu CT."/>
            <person name="Toyazaki H."/>
            <person name="Oyaizu H."/>
        </authorList>
    </citation>
    <scope>NUCLEOTIDE SEQUENCE [LARGE SCALE GENOMIC DNA]</scope>
    <source>
        <strain evidence="4">ATCC 43989 / DSM 5975 / JCM 20966 / LMG 6465 / NBRC 14845 / NCIMB 13405 / ORS 571</strain>
    </source>
</reference>
<reference evidence="3 4" key="1">
    <citation type="journal article" date="2007" name="Appl. Environ. Microbiol.">
        <title>Rhizobial factors required for stem nodule maturation and maintenance in Sesbania rostrata-Azorhizobium caulinodans ORS571 symbiosis.</title>
        <authorList>
            <person name="Suzuki S."/>
            <person name="Aono T."/>
            <person name="Lee KB."/>
            <person name="Suzuki T."/>
            <person name="Liu CT."/>
            <person name="Miwa H."/>
            <person name="Wakao S."/>
            <person name="Iki T."/>
            <person name="Oyaizu H."/>
        </authorList>
    </citation>
    <scope>NUCLEOTIDE SEQUENCE [LARGE SCALE GENOMIC DNA]</scope>
    <source>
        <strain evidence="4">ATCC 43989 / DSM 5975 / JCM 20966 / LMG 6465 / NBRC 14845 / NCIMB 13405 / ORS 571</strain>
    </source>
</reference>
<dbReference type="SMART" id="SM00062">
    <property type="entry name" value="PBPb"/>
    <property type="match status" value="1"/>
</dbReference>
<evidence type="ECO:0000256" key="1">
    <source>
        <dbReference type="ARBA" id="ARBA00022729"/>
    </source>
</evidence>
<reference evidence="3 4" key="6">
    <citation type="journal article" date="2011" name="Appl. Environ. Microbiol.">
        <title>Involvement of the azorhizobial chromosome partition gene (parA) in the onset of bacteroid differentiation during Sesbania rostrata stem nodule development.</title>
        <authorList>
            <person name="Liu CT."/>
            <person name="Lee KB."/>
            <person name="Wang YS."/>
            <person name="Peng MH."/>
            <person name="Lee KT."/>
            <person name="Suzuki S."/>
            <person name="Suzuki T."/>
            <person name="Oyaizu H."/>
        </authorList>
    </citation>
    <scope>NUCLEOTIDE SEQUENCE [LARGE SCALE GENOMIC DNA]</scope>
    <source>
        <strain evidence="4">ATCC 43989 / DSM 5975 / JCM 20966 / LMG 6465 / NBRC 14845 / NCIMB 13405 / ORS 571</strain>
    </source>
</reference>
<dbReference type="Proteomes" id="UP000000270">
    <property type="component" value="Chromosome"/>
</dbReference>
<dbReference type="CDD" id="cd13693">
    <property type="entry name" value="PBP2_polar_AA"/>
    <property type="match status" value="1"/>
</dbReference>